<organism evidence="2 3">
    <name type="scientific">Arthroderma otae (strain ATCC MYA-4605 / CBS 113480)</name>
    <name type="common">Microsporum canis</name>
    <dbReference type="NCBI Taxonomy" id="554155"/>
    <lineage>
        <taxon>Eukaryota</taxon>
        <taxon>Fungi</taxon>
        <taxon>Dikarya</taxon>
        <taxon>Ascomycota</taxon>
        <taxon>Pezizomycotina</taxon>
        <taxon>Eurotiomycetes</taxon>
        <taxon>Eurotiomycetidae</taxon>
        <taxon>Onygenales</taxon>
        <taxon>Arthrodermataceae</taxon>
        <taxon>Microsporum</taxon>
    </lineage>
</organism>
<keyword evidence="3" id="KW-1185">Reference proteome</keyword>
<dbReference type="eggNOG" id="ENOG502SHU0">
    <property type="taxonomic scope" value="Eukaryota"/>
</dbReference>
<dbReference type="AlphaFoldDB" id="C5FPI2"/>
<gene>
    <name evidence="2" type="ORF">MCYG_04317</name>
</gene>
<dbReference type="STRING" id="554155.C5FPI2"/>
<dbReference type="GO" id="GO:0016740">
    <property type="term" value="F:transferase activity"/>
    <property type="evidence" value="ECO:0007669"/>
    <property type="project" value="UniProtKB-KW"/>
</dbReference>
<dbReference type="Gene3D" id="3.90.1200.10">
    <property type="match status" value="1"/>
</dbReference>
<dbReference type="Proteomes" id="UP000002035">
    <property type="component" value="Unassembled WGS sequence"/>
</dbReference>
<feature type="domain" description="Aminoglycoside phosphotransferase" evidence="1">
    <location>
        <begin position="412"/>
        <end position="479"/>
    </location>
</feature>
<dbReference type="OMA" id="QTSHIWH"/>
<dbReference type="InterPro" id="IPR051035">
    <property type="entry name" value="Mito_inheritance_9"/>
</dbReference>
<dbReference type="HOGENOM" id="CLU_019189_13_0_1"/>
<dbReference type="SUPFAM" id="SSF56112">
    <property type="entry name" value="Protein kinase-like (PK-like)"/>
    <property type="match status" value="1"/>
</dbReference>
<evidence type="ECO:0000313" key="2">
    <source>
        <dbReference type="EMBL" id="EEQ31498.1"/>
    </source>
</evidence>
<evidence type="ECO:0000313" key="3">
    <source>
        <dbReference type="Proteomes" id="UP000002035"/>
    </source>
</evidence>
<dbReference type="InterPro" id="IPR002575">
    <property type="entry name" value="Aminoglycoside_PTrfase"/>
</dbReference>
<dbReference type="OrthoDB" id="2831558at2759"/>
<dbReference type="GO" id="GO:0005739">
    <property type="term" value="C:mitochondrion"/>
    <property type="evidence" value="ECO:0007669"/>
    <property type="project" value="TreeGrafter"/>
</dbReference>
<sequence length="692" mass="79156">MYIVRCVGSYEGNDSRRALGIAAQHRHEGALRAIHSNRPQHLHEIPRSLMIPGNSYRSTSHRQKTPDAFLGWAAIFVYLKLPQSNQACSREIRGRPEHRIVSALLLLTNFWARFQTGIAKWPQIRFVAGTAQKARQQFHTTRTTYTPPWNENEDFFRFTRSRFLRDEAKELSRRYIKFNVEELAKIAAQVSGPGARQCVKVEKLADGLYNKALLLTMDDGIQVIGKVPNPNAGIPHYTTASEVATMDFARNILGTPAPKVLSWSSGIDNPVGAEYVIMEKIPGVQLETLWNQLDVEVKVNLVKEIAGYQRDWTLTSFSQYGGIYYKKDIFNATSLTYTNKNGEQITDDRFAVGPSTSRQNIDDGRAGINFDRGPWNSALDYAKAAGYREMTCISQVKQLPRSPIGLYGPQTYRPSKEKKIKALQAYLDIVEHLLPDDKSIQTSHLWHNDLHAENIFVNPANPSEICGIIDWQTTELAPLYDHTIEPYILDYQGPRMKGDLLQRPDPKEAQKLFEDDTDLTPLDKKRKADSLFWKMALVSLWRHTIHMGIEPLFRALEFRETLKFTLLIFARNLLLDGEAAYLAILAEQYRKNWEDIPALRSNLKKGFPYEFTPDELKVIDSDCEGATNGINIMGDVKEAVGSHFFRVDGTVDHNEYDEVKECIRLTKEDFMSKYPENEEQRKEWEAAWPFDD</sequence>
<dbReference type="GeneID" id="9225987"/>
<keyword evidence="2" id="KW-0808">Transferase</keyword>
<proteinExistence type="predicted"/>
<dbReference type="VEuPathDB" id="FungiDB:MCYG_04317"/>
<dbReference type="RefSeq" id="XP_002846580.1">
    <property type="nucleotide sequence ID" value="XM_002846534.1"/>
</dbReference>
<protein>
    <submittedName>
        <fullName evidence="2">Phosphotransferase family protein</fullName>
    </submittedName>
</protein>
<accession>C5FPI2</accession>
<dbReference type="Pfam" id="PF01636">
    <property type="entry name" value="APH"/>
    <property type="match status" value="1"/>
</dbReference>
<reference evidence="3" key="1">
    <citation type="journal article" date="2012" name="MBio">
        <title>Comparative genome analysis of Trichophyton rubrum and related dermatophytes reveals candidate genes involved in infection.</title>
        <authorList>
            <person name="Martinez D.A."/>
            <person name="Oliver B.G."/>
            <person name="Graeser Y."/>
            <person name="Goldberg J.M."/>
            <person name="Li W."/>
            <person name="Martinez-Rossi N.M."/>
            <person name="Monod M."/>
            <person name="Shelest E."/>
            <person name="Barton R.C."/>
            <person name="Birch E."/>
            <person name="Brakhage A.A."/>
            <person name="Chen Z."/>
            <person name="Gurr S.J."/>
            <person name="Heiman D."/>
            <person name="Heitman J."/>
            <person name="Kosti I."/>
            <person name="Rossi A."/>
            <person name="Saif S."/>
            <person name="Samalova M."/>
            <person name="Saunders C.W."/>
            <person name="Shea T."/>
            <person name="Summerbell R.C."/>
            <person name="Xu J."/>
            <person name="Young S."/>
            <person name="Zeng Q."/>
            <person name="Birren B.W."/>
            <person name="Cuomo C.A."/>
            <person name="White T.C."/>
        </authorList>
    </citation>
    <scope>NUCLEOTIDE SEQUENCE [LARGE SCALE GENOMIC DNA]</scope>
    <source>
        <strain evidence="3">ATCC MYA-4605 / CBS 113480</strain>
    </source>
</reference>
<dbReference type="PANTHER" id="PTHR36091:SF2">
    <property type="entry name" value="AMINOGLYCOSIDE PHOSPHOTRANSFERASE DOMAIN-CONTAINING PROTEIN"/>
    <property type="match status" value="1"/>
</dbReference>
<dbReference type="PANTHER" id="PTHR36091">
    <property type="entry name" value="ALTERED INHERITANCE OF MITOCHONDRIA PROTEIN 9, MITOCHONDRIAL"/>
    <property type="match status" value="1"/>
</dbReference>
<dbReference type="InterPro" id="IPR011009">
    <property type="entry name" value="Kinase-like_dom_sf"/>
</dbReference>
<dbReference type="EMBL" id="DS995704">
    <property type="protein sequence ID" value="EEQ31498.1"/>
    <property type="molecule type" value="Genomic_DNA"/>
</dbReference>
<name>C5FPI2_ARTOC</name>
<evidence type="ECO:0000259" key="1">
    <source>
        <dbReference type="Pfam" id="PF01636"/>
    </source>
</evidence>